<evidence type="ECO:0000256" key="1">
    <source>
        <dbReference type="ARBA" id="ARBA00010556"/>
    </source>
</evidence>
<dbReference type="InterPro" id="IPR001599">
    <property type="entry name" value="Macroglobln_a2"/>
</dbReference>
<dbReference type="Pfam" id="PF00207">
    <property type="entry name" value="A2M"/>
    <property type="match status" value="1"/>
</dbReference>
<dbReference type="Proteomes" id="UP000265431">
    <property type="component" value="Unassembled WGS sequence"/>
</dbReference>
<dbReference type="InterPro" id="IPR041203">
    <property type="entry name" value="Bact_A2M_MG5"/>
</dbReference>
<feature type="domain" description="Alpha-2-macroglobulin" evidence="4">
    <location>
        <begin position="964"/>
        <end position="1053"/>
    </location>
</feature>
<dbReference type="Pfam" id="PF01835">
    <property type="entry name" value="MG2"/>
    <property type="match status" value="1"/>
</dbReference>
<dbReference type="GO" id="GO:0004866">
    <property type="term" value="F:endopeptidase inhibitor activity"/>
    <property type="evidence" value="ECO:0007669"/>
    <property type="project" value="InterPro"/>
</dbReference>
<dbReference type="InterPro" id="IPR008930">
    <property type="entry name" value="Terpenoid_cyclase/PrenylTrfase"/>
</dbReference>
<dbReference type="Pfam" id="PF17973">
    <property type="entry name" value="bMG10"/>
    <property type="match status" value="1"/>
</dbReference>
<dbReference type="InterPro" id="IPR041462">
    <property type="entry name" value="Bact_A2M_MG6"/>
</dbReference>
<gene>
    <name evidence="5" type="ORF">D1224_01850</name>
</gene>
<dbReference type="InterPro" id="IPR002890">
    <property type="entry name" value="MG2"/>
</dbReference>
<dbReference type="PANTHER" id="PTHR40094">
    <property type="entry name" value="ALPHA-2-MACROGLOBULIN HOMOLOG"/>
    <property type="match status" value="1"/>
</dbReference>
<evidence type="ECO:0000259" key="4">
    <source>
        <dbReference type="SMART" id="SM01360"/>
    </source>
</evidence>
<dbReference type="Gene3D" id="2.60.40.1930">
    <property type="match status" value="1"/>
</dbReference>
<dbReference type="Pfam" id="PF07678">
    <property type="entry name" value="TED_complement"/>
    <property type="match status" value="1"/>
</dbReference>
<accession>A0A399R3I3</accession>
<dbReference type="InterPro" id="IPR021868">
    <property type="entry name" value="Alpha_2_Macroglob_MG3"/>
</dbReference>
<dbReference type="PROSITE" id="PS51257">
    <property type="entry name" value="PROKAR_LIPOPROTEIN"/>
    <property type="match status" value="1"/>
</dbReference>
<dbReference type="Pfam" id="PF17962">
    <property type="entry name" value="bMG6"/>
    <property type="match status" value="1"/>
</dbReference>
<name>A0A399R3I3_9PROT</name>
<dbReference type="PANTHER" id="PTHR40094:SF1">
    <property type="entry name" value="UBIQUITIN DOMAIN-CONTAINING PROTEIN"/>
    <property type="match status" value="1"/>
</dbReference>
<sequence>MAGWTNKARGLVLGGLTAMVVACGIGDEPPAPVDPETAEGEIVERSRAAQAAAERRERERQALADAEENRFVYFRYAPDTSGVSPRACLVFSQPLDPEVNYATYIRMQSDVRPAYAVEGRELCLEGLDFASGYTATILEGLPSADGRTIEREEEVQISFEDRPAYVGFDGAGVILPRDNADGLAIETVNVDEVEISVYRVNDRALAFKSISQGDEAAQGRYSYLYGEEDPRDVSTEVWSGSMDIDNVTNAAVTTVFPLQDVIGELRPGSYFVELRDAKELNDYDGPAASARRWIMLTNLALTAYRAENGMDVTLRSLQDGEVLPNTRVQLIAYNNEVLGEAETGEDGRVRFEAPLLAGDGNSAPRMVMALGAKGDLAVLDLSRAPVDLSEMKTGGRVTPGPVDGYLYADRGIFRPGETVHLTTMMRDRGGSAISNRAGQIVIYRPNGVEADRMRFTEAKAGALVWDYELSRTASRGMWRAVLSIDGAGEAGSLRFSVEDFVPQRIAVELDGEEESFIAAGGTREIEVEARFLYGAPGAGLTVEGQARLEADPRPFEALNGFTFGRADEQFRERIVEFEPQTTDGAGRAVVRLNPGDRGSDSSRPLRLNTNVSVLEPGGRAVTESVRIPYRPRDSYVGIRKDFDGRADRDDPAAFELAAVSASGEIVDTELNWRVIEIDYHYDWYRDGSQWRWRRSRTVSTVNEGVVQTDGTTQTVTVDGLDWGRHELIVSDVNGDAEASTGFYVGWGGSVSDDGVEAPDRVEVIVEEQTIVPGRPAAITVIPPYDGEAQIVVATDKILRIETRDVSAEGTQFTLPVTEEWGEGAYVLVNVYTPRDPVLQAKPRRAVGVGYVPLDMDDRTFEVAIDAPDVVRPRREQTIDVNIGEGPRENVYLTLAAVDEGILQLTKFQSPDPVFYYFGKKSLGVDIFDDYGRLLDPNMGLPAEVRTGGDQLGGEGLSVVPTKTVALFSGMVDVGRSGRARVTFDVPDFNGELRLMAVVWSQNGLGAASRPLTVRDLAPAELILPRFLAPGDEAVATVSIDNIELDDGTFTASLDASEPVSVAATELSRTIPSGQRVDEGLRISAGETGVADLRLNISGPDNYSVVRNYQIESRSPWLPATQISTAMMEPGDSWAIPEGLLTDYVPGTAYVSVTFSTLPLDANALYASLARYPYGCTEQTVSRALPLLYSEQLVAMGADETSREPARAQIQEAVTAVLNRQSAEGAFGLWREGDRNASPWLGAYTTDFVYRASEAGYEVPEAALERAFESMRAVAQGDAWRAYGYDTDVWESEWHNDTEAKLMRRASAYALYVLAKAGRADISRLRYLHDRELERIESPLARAHLAAALAFMGDRSRAFSAFEAAEDALGYQNTGDYYQTPLRDLTGIIALAAEADFDDIVARLAERLGDEAPDPSELTTQEKAFALLAVNSMNDGGEGYRMEVEGLGSGNDNDRRYQLSDEQARGEVSFTLGGNGPAMFRTVMVRGAPSSPPSAVSSDLRVTKRVRTLTGGTVDLSDVDQGDQLVVTVQISPEQRRTNPVIVADLLPAGFEIETVLKPADGAREGDTNGAFAWAGEIDAAKTAEARDDRFVAAIDVRNEAVRLAYVVRAVTPGDFVMPGVNAEDMYRPDVFARSAPGRVTISTANAAAGGQR</sequence>
<dbReference type="OrthoDB" id="9767116at2"/>
<dbReference type="Pfam" id="PF17972">
    <property type="entry name" value="bMG5"/>
    <property type="match status" value="1"/>
</dbReference>
<dbReference type="PIRSF" id="PIRSF038980">
    <property type="entry name" value="A2M_bac"/>
    <property type="match status" value="1"/>
</dbReference>
<dbReference type="SMART" id="SM01359">
    <property type="entry name" value="A2M_N_2"/>
    <property type="match status" value="1"/>
</dbReference>
<dbReference type="Gene3D" id="1.50.10.20">
    <property type="match status" value="1"/>
</dbReference>
<dbReference type="Pfam" id="PF07703">
    <property type="entry name" value="A2M_BRD"/>
    <property type="match status" value="1"/>
</dbReference>
<evidence type="ECO:0000313" key="6">
    <source>
        <dbReference type="Proteomes" id="UP000265431"/>
    </source>
</evidence>
<protein>
    <submittedName>
        <fullName evidence="5">Alpha-2-macroglobulin family protein</fullName>
    </submittedName>
</protein>
<dbReference type="InterPro" id="IPR041246">
    <property type="entry name" value="Bact_MG10"/>
</dbReference>
<keyword evidence="6" id="KW-1185">Reference proteome</keyword>
<evidence type="ECO:0000313" key="5">
    <source>
        <dbReference type="EMBL" id="RIJ26076.1"/>
    </source>
</evidence>
<dbReference type="EMBL" id="QWGB01000004">
    <property type="protein sequence ID" value="RIJ26076.1"/>
    <property type="molecule type" value="Genomic_DNA"/>
</dbReference>
<dbReference type="InterPro" id="IPR011625">
    <property type="entry name" value="A2M_N_BRD"/>
</dbReference>
<dbReference type="Pfam" id="PF11974">
    <property type="entry name" value="bMG3"/>
    <property type="match status" value="1"/>
</dbReference>
<dbReference type="SMART" id="SM01419">
    <property type="entry name" value="Thiol-ester_cl"/>
    <property type="match status" value="1"/>
</dbReference>
<dbReference type="InterPro" id="IPR011626">
    <property type="entry name" value="Alpha-macroglobulin_TED"/>
</dbReference>
<reference evidence="5 6" key="1">
    <citation type="submission" date="2018-08" db="EMBL/GenBank/DDBJ databases">
        <title>Henriciella mobilis sp. nov., isolated from seawater.</title>
        <authorList>
            <person name="Cheng H."/>
            <person name="Wu Y.-H."/>
            <person name="Xu X.-W."/>
            <person name="Guo L.-L."/>
        </authorList>
    </citation>
    <scope>NUCLEOTIDE SEQUENCE [LARGE SCALE GENOMIC DNA]</scope>
    <source>
        <strain evidence="5 6">CCUG66934</strain>
    </source>
</reference>
<dbReference type="InterPro" id="IPR051802">
    <property type="entry name" value="YfhM-like"/>
</dbReference>
<comment type="caution">
    <text evidence="5">The sequence shown here is derived from an EMBL/GenBank/DDBJ whole genome shotgun (WGS) entry which is preliminary data.</text>
</comment>
<evidence type="ECO:0000259" key="3">
    <source>
        <dbReference type="SMART" id="SM01359"/>
    </source>
</evidence>
<dbReference type="SUPFAM" id="SSF48239">
    <property type="entry name" value="Terpenoid cyclases/Protein prenyltransferases"/>
    <property type="match status" value="1"/>
</dbReference>
<dbReference type="SMART" id="SM01360">
    <property type="entry name" value="A2M"/>
    <property type="match status" value="1"/>
</dbReference>
<dbReference type="CDD" id="cd02891">
    <property type="entry name" value="A2M_like"/>
    <property type="match status" value="1"/>
</dbReference>
<feature type="domain" description="Alpha-2-macroglobulin bait region" evidence="3">
    <location>
        <begin position="761"/>
        <end position="904"/>
    </location>
</feature>
<dbReference type="InterPro" id="IPR047565">
    <property type="entry name" value="Alpha-macroglob_thiol-ester_cl"/>
</dbReference>
<comment type="similarity">
    <text evidence="1">Belongs to the protease inhibitor I39 (alpha-2-macroglobulin) family. Bacterial alpha-2-macroglobulin subfamily.</text>
</comment>
<keyword evidence="2" id="KW-0732">Signal</keyword>
<dbReference type="GO" id="GO:0005615">
    <property type="term" value="C:extracellular space"/>
    <property type="evidence" value="ECO:0007669"/>
    <property type="project" value="InterPro"/>
</dbReference>
<dbReference type="InterPro" id="IPR049120">
    <property type="entry name" value="A2M_bMG2"/>
</dbReference>
<dbReference type="Pfam" id="PF21142">
    <property type="entry name" value="A2M_bMG2"/>
    <property type="match status" value="1"/>
</dbReference>
<organism evidence="5 6">
    <name type="scientific">Henriciella barbarensis</name>
    <dbReference type="NCBI Taxonomy" id="86342"/>
    <lineage>
        <taxon>Bacteria</taxon>
        <taxon>Pseudomonadati</taxon>
        <taxon>Pseudomonadota</taxon>
        <taxon>Alphaproteobacteria</taxon>
        <taxon>Hyphomonadales</taxon>
        <taxon>Hyphomonadaceae</taxon>
        <taxon>Henriciella</taxon>
    </lineage>
</organism>
<dbReference type="InterPro" id="IPR026284">
    <property type="entry name" value="A2MG_proteobact"/>
</dbReference>
<proteinExistence type="inferred from homology"/>
<dbReference type="RefSeq" id="WP_119378423.1">
    <property type="nucleotide sequence ID" value="NZ_QWGB01000004.1"/>
</dbReference>
<evidence type="ECO:0000256" key="2">
    <source>
        <dbReference type="ARBA" id="ARBA00022729"/>
    </source>
</evidence>